<gene>
    <name evidence="1" type="ORF">TNCV_2680991</name>
</gene>
<accession>A0A8X6V661</accession>
<proteinExistence type="predicted"/>
<sequence length="102" mass="11832">MVDKDILDFVQSSKNIIDVDSDDQNEMNNATPFPISSEMRNAMKSMRSYFDVHSNGEINIKMDDMELFDKKNNAVYLSLYIRRICCLFVCSLITQDPDKHIT</sequence>
<organism evidence="1 2">
    <name type="scientific">Trichonephila clavipes</name>
    <name type="common">Golden silk orbweaver</name>
    <name type="synonym">Nephila clavipes</name>
    <dbReference type="NCBI Taxonomy" id="2585209"/>
    <lineage>
        <taxon>Eukaryota</taxon>
        <taxon>Metazoa</taxon>
        <taxon>Ecdysozoa</taxon>
        <taxon>Arthropoda</taxon>
        <taxon>Chelicerata</taxon>
        <taxon>Arachnida</taxon>
        <taxon>Araneae</taxon>
        <taxon>Araneomorphae</taxon>
        <taxon>Entelegynae</taxon>
        <taxon>Araneoidea</taxon>
        <taxon>Nephilidae</taxon>
        <taxon>Trichonephila</taxon>
    </lineage>
</organism>
<reference evidence="1" key="1">
    <citation type="submission" date="2020-08" db="EMBL/GenBank/DDBJ databases">
        <title>Multicomponent nature underlies the extraordinary mechanical properties of spider dragline silk.</title>
        <authorList>
            <person name="Kono N."/>
            <person name="Nakamura H."/>
            <person name="Mori M."/>
            <person name="Yoshida Y."/>
            <person name="Ohtoshi R."/>
            <person name="Malay A.D."/>
            <person name="Moran D.A.P."/>
            <person name="Tomita M."/>
            <person name="Numata K."/>
            <person name="Arakawa K."/>
        </authorList>
    </citation>
    <scope>NUCLEOTIDE SEQUENCE</scope>
</reference>
<dbReference type="EMBL" id="BMAU01021258">
    <property type="protein sequence ID" value="GFY06307.1"/>
    <property type="molecule type" value="Genomic_DNA"/>
</dbReference>
<dbReference type="AlphaFoldDB" id="A0A8X6V661"/>
<keyword evidence="2" id="KW-1185">Reference proteome</keyword>
<comment type="caution">
    <text evidence="1">The sequence shown here is derived from an EMBL/GenBank/DDBJ whole genome shotgun (WGS) entry which is preliminary data.</text>
</comment>
<protein>
    <submittedName>
        <fullName evidence="1">Uncharacterized protein</fullName>
    </submittedName>
</protein>
<evidence type="ECO:0000313" key="1">
    <source>
        <dbReference type="EMBL" id="GFY06307.1"/>
    </source>
</evidence>
<evidence type="ECO:0000313" key="2">
    <source>
        <dbReference type="Proteomes" id="UP000887159"/>
    </source>
</evidence>
<dbReference type="Proteomes" id="UP000887159">
    <property type="component" value="Unassembled WGS sequence"/>
</dbReference>
<name>A0A8X6V661_TRICX</name>